<keyword evidence="3" id="KW-1185">Reference proteome</keyword>
<dbReference type="EMBL" id="HG686268">
    <property type="protein sequence ID" value="CDJ34227.1"/>
    <property type="molecule type" value="Genomic_DNA"/>
</dbReference>
<dbReference type="Proteomes" id="UP000030744">
    <property type="component" value="Unassembled WGS sequence"/>
</dbReference>
<feature type="region of interest" description="Disordered" evidence="1">
    <location>
        <begin position="193"/>
        <end position="213"/>
    </location>
</feature>
<name>U6KD97_9EIME</name>
<dbReference type="AlphaFoldDB" id="U6KD97"/>
<reference evidence="2" key="2">
    <citation type="submission" date="2013-10" db="EMBL/GenBank/DDBJ databases">
        <authorList>
            <person name="Aslett M."/>
        </authorList>
    </citation>
    <scope>NUCLEOTIDE SEQUENCE [LARGE SCALE GENOMIC DNA]</scope>
    <source>
        <strain evidence="2">Houghton</strain>
    </source>
</reference>
<accession>U6KD97</accession>
<evidence type="ECO:0000313" key="3">
    <source>
        <dbReference type="Proteomes" id="UP000030744"/>
    </source>
</evidence>
<evidence type="ECO:0000256" key="1">
    <source>
        <dbReference type="SAM" id="MobiDB-lite"/>
    </source>
</evidence>
<feature type="region of interest" description="Disordered" evidence="1">
    <location>
        <begin position="1"/>
        <end position="112"/>
    </location>
</feature>
<feature type="compositionally biased region" description="Low complexity" evidence="1">
    <location>
        <begin position="68"/>
        <end position="83"/>
    </location>
</feature>
<proteinExistence type="predicted"/>
<dbReference type="VEuPathDB" id="ToxoDB:EMH_0019300"/>
<protein>
    <submittedName>
        <fullName evidence="2">Uncharacterized protein</fullName>
    </submittedName>
</protein>
<organism evidence="2 3">
    <name type="scientific">Eimeria mitis</name>
    <dbReference type="NCBI Taxonomy" id="44415"/>
    <lineage>
        <taxon>Eukaryota</taxon>
        <taxon>Sar</taxon>
        <taxon>Alveolata</taxon>
        <taxon>Apicomplexa</taxon>
        <taxon>Conoidasida</taxon>
        <taxon>Coccidia</taxon>
        <taxon>Eucoccidiorida</taxon>
        <taxon>Eimeriorina</taxon>
        <taxon>Eimeriidae</taxon>
        <taxon>Eimeria</taxon>
    </lineage>
</organism>
<sequence length="298" mass="31683">MGPPHAAGRVIVSHLSPPGDRSGPRDSWAPNQQQRQQQQQQKLQDIQCTVIEATEETQEAGSEEETTAAEAAAAATAAAANAGSKKKAKGKRASPDPPTGGDTSAAAAAAEADAPPHIQCTVIEATEETSLASYTPVFATALRVCSPLSLLCLRLETERVSLLSHLQQTLPRCRVFLVVGGGGMIDVLLQHPTEETNKTKKETEKKETEKEETHNQLLKHKRLRALHVQGTCDLRPDAAACPSLFGTFCRLRAAEDGAAPRLFNANFGAGDLFAGGRGVCEFWGFALDKKGACIAPPE</sequence>
<dbReference type="OrthoDB" id="348013at2759"/>
<reference evidence="2" key="1">
    <citation type="submission" date="2013-10" db="EMBL/GenBank/DDBJ databases">
        <title>Genomic analysis of the causative agents of coccidiosis in chickens.</title>
        <authorList>
            <person name="Reid A.J."/>
            <person name="Blake D."/>
            <person name="Billington K."/>
            <person name="Browne H."/>
            <person name="Dunn M."/>
            <person name="Hung S."/>
            <person name="Kawahara F."/>
            <person name="Miranda-Saavedra D."/>
            <person name="Mourier T."/>
            <person name="Nagra H."/>
            <person name="Otto T.D."/>
            <person name="Rawlings N."/>
            <person name="Sanchez A."/>
            <person name="Sanders M."/>
            <person name="Subramaniam C."/>
            <person name="Tay Y."/>
            <person name="Dear P."/>
            <person name="Doerig C."/>
            <person name="Gruber A."/>
            <person name="Parkinson J."/>
            <person name="Shirley M."/>
            <person name="Wan K.L."/>
            <person name="Berriman M."/>
            <person name="Tomley F."/>
            <person name="Pain A."/>
        </authorList>
    </citation>
    <scope>NUCLEOTIDE SEQUENCE [LARGE SCALE GENOMIC DNA]</scope>
    <source>
        <strain evidence="2">Houghton</strain>
    </source>
</reference>
<evidence type="ECO:0000313" key="2">
    <source>
        <dbReference type="EMBL" id="CDJ34227.1"/>
    </source>
</evidence>
<dbReference type="RefSeq" id="XP_013356790.1">
    <property type="nucleotide sequence ID" value="XM_013501336.1"/>
</dbReference>
<gene>
    <name evidence="2" type="ORF">EMH_0019300</name>
</gene>
<feature type="compositionally biased region" description="Acidic residues" evidence="1">
    <location>
        <begin position="53"/>
        <end position="67"/>
    </location>
</feature>
<dbReference type="GeneID" id="25376842"/>
<feature type="compositionally biased region" description="Low complexity" evidence="1">
    <location>
        <begin position="32"/>
        <end position="47"/>
    </location>
</feature>